<evidence type="ECO:0000259" key="1">
    <source>
        <dbReference type="Pfam" id="PF00134"/>
    </source>
</evidence>
<name>A0A7S2KJV6_BIGNA</name>
<dbReference type="Gene3D" id="1.10.472.10">
    <property type="entry name" value="Cyclin-like"/>
    <property type="match status" value="1"/>
</dbReference>
<dbReference type="InterPro" id="IPR036915">
    <property type="entry name" value="Cyclin-like_sf"/>
</dbReference>
<dbReference type="EMBL" id="HBHA01001185">
    <property type="protein sequence ID" value="CAD9579059.1"/>
    <property type="molecule type" value="Transcribed_RNA"/>
</dbReference>
<dbReference type="CDD" id="cd20540">
    <property type="entry name" value="CYCLIN_CCNY_like"/>
    <property type="match status" value="1"/>
</dbReference>
<dbReference type="Pfam" id="PF00134">
    <property type="entry name" value="Cyclin_N"/>
    <property type="match status" value="1"/>
</dbReference>
<accession>A0A7S2KJV6</accession>
<dbReference type="AlphaFoldDB" id="A0A7S2KJV6"/>
<protein>
    <recommendedName>
        <fullName evidence="1">Cyclin N-terminal domain-containing protein</fullName>
    </recommendedName>
</protein>
<organism evidence="2">
    <name type="scientific">Bigelowiella natans</name>
    <name type="common">Pedinomonas minutissima</name>
    <name type="synonym">Chlorarachnion sp. (strain CCMP621)</name>
    <dbReference type="NCBI Taxonomy" id="227086"/>
    <lineage>
        <taxon>Eukaryota</taxon>
        <taxon>Sar</taxon>
        <taxon>Rhizaria</taxon>
        <taxon>Cercozoa</taxon>
        <taxon>Chlorarachniophyceae</taxon>
        <taxon>Bigelowiella</taxon>
    </lineage>
</organism>
<dbReference type="InterPro" id="IPR006671">
    <property type="entry name" value="Cyclin_N"/>
</dbReference>
<sequence length="202" mass="23510">MICCHILKDKDEHQKPRLDVSFFRESYFTERDPVVECPSLEEIFTFLQNVFKVGQFNADNWIVTLVYTNRLLGLTGMSLNPDNWRPVVIGCLVVAQKVWDDTPLSNVDFTILYPEVKPKHINFLENKILIILQYKLNISAWLYAFYYFKLRGICENSSLFTKNPVGAQEMKTLLYNKPKSAPEKRSITLIDLPKQRSRGILS</sequence>
<dbReference type="SUPFAM" id="SSF47954">
    <property type="entry name" value="Cyclin-like"/>
    <property type="match status" value="1"/>
</dbReference>
<evidence type="ECO:0000313" key="2">
    <source>
        <dbReference type="EMBL" id="CAD9579059.1"/>
    </source>
</evidence>
<dbReference type="PANTHER" id="PTHR14248">
    <property type="entry name" value="CYCLIN Y, ISOFORM A"/>
    <property type="match status" value="1"/>
</dbReference>
<feature type="domain" description="Cyclin N-terminal" evidence="1">
    <location>
        <begin position="26"/>
        <end position="137"/>
    </location>
</feature>
<proteinExistence type="predicted"/>
<reference evidence="2" key="1">
    <citation type="submission" date="2021-01" db="EMBL/GenBank/DDBJ databases">
        <authorList>
            <person name="Corre E."/>
            <person name="Pelletier E."/>
            <person name="Niang G."/>
            <person name="Scheremetjew M."/>
            <person name="Finn R."/>
            <person name="Kale V."/>
            <person name="Holt S."/>
            <person name="Cochrane G."/>
            <person name="Meng A."/>
            <person name="Brown T."/>
            <person name="Cohen L."/>
        </authorList>
    </citation>
    <scope>NUCLEOTIDE SEQUENCE</scope>
    <source>
        <strain evidence="2">CCMP1258.1</strain>
    </source>
</reference>
<gene>
    <name evidence="2" type="ORF">BIGN1055_LOCUS758</name>
</gene>